<dbReference type="PANTHER" id="PTHR11733:SF241">
    <property type="entry name" value="GH26575P-RELATED"/>
    <property type="match status" value="1"/>
</dbReference>
<feature type="region of interest" description="Disordered" evidence="2">
    <location>
        <begin position="585"/>
        <end position="610"/>
    </location>
</feature>
<feature type="compositionally biased region" description="Polar residues" evidence="2">
    <location>
        <begin position="600"/>
        <end position="610"/>
    </location>
</feature>
<accession>A0A9D4T9M3</accession>
<proteinExistence type="inferred from homology"/>
<dbReference type="InterPro" id="IPR024079">
    <property type="entry name" value="MetalloPept_cat_dom_sf"/>
</dbReference>
<evidence type="ECO:0000259" key="4">
    <source>
        <dbReference type="Pfam" id="PF05649"/>
    </source>
</evidence>
<dbReference type="Pfam" id="PF05649">
    <property type="entry name" value="Peptidase_M13_N"/>
    <property type="match status" value="1"/>
</dbReference>
<dbReference type="GO" id="GO:0004222">
    <property type="term" value="F:metalloendopeptidase activity"/>
    <property type="evidence" value="ECO:0007669"/>
    <property type="project" value="InterPro"/>
</dbReference>
<keyword evidence="6" id="KW-1185">Reference proteome</keyword>
<evidence type="ECO:0000256" key="1">
    <source>
        <dbReference type="ARBA" id="ARBA00007357"/>
    </source>
</evidence>
<dbReference type="PROSITE" id="PS51885">
    <property type="entry name" value="NEPRILYSIN"/>
    <property type="match status" value="1"/>
</dbReference>
<dbReference type="InterPro" id="IPR000718">
    <property type="entry name" value="Peptidase_M13"/>
</dbReference>
<dbReference type="EMBL" id="JABSTV010001245">
    <property type="protein sequence ID" value="KAH7983374.1"/>
    <property type="molecule type" value="Genomic_DNA"/>
</dbReference>
<dbReference type="InterPro" id="IPR042089">
    <property type="entry name" value="Peptidase_M13_dom_2"/>
</dbReference>
<protein>
    <recommendedName>
        <fullName evidence="4">Peptidase M13 N-terminal domain-containing protein</fullName>
    </recommendedName>
</protein>
<feature type="transmembrane region" description="Helical" evidence="3">
    <location>
        <begin position="33"/>
        <end position="52"/>
    </location>
</feature>
<evidence type="ECO:0000256" key="3">
    <source>
        <dbReference type="SAM" id="Phobius"/>
    </source>
</evidence>
<dbReference type="Gene3D" id="1.10.1380.10">
    <property type="entry name" value="Neutral endopeptidase , domain2"/>
    <property type="match status" value="1"/>
</dbReference>
<reference evidence="5" key="2">
    <citation type="submission" date="2021-09" db="EMBL/GenBank/DDBJ databases">
        <authorList>
            <person name="Jia N."/>
            <person name="Wang J."/>
            <person name="Shi W."/>
            <person name="Du L."/>
            <person name="Sun Y."/>
            <person name="Zhan W."/>
            <person name="Jiang J."/>
            <person name="Wang Q."/>
            <person name="Zhang B."/>
            <person name="Ji P."/>
            <person name="Sakyi L.B."/>
            <person name="Cui X."/>
            <person name="Yuan T."/>
            <person name="Jiang B."/>
            <person name="Yang W."/>
            <person name="Lam T.T.-Y."/>
            <person name="Chang Q."/>
            <person name="Ding S."/>
            <person name="Wang X."/>
            <person name="Zhu J."/>
            <person name="Ruan X."/>
            <person name="Zhao L."/>
            <person name="Wei J."/>
            <person name="Que T."/>
            <person name="Du C."/>
            <person name="Cheng J."/>
            <person name="Dai P."/>
            <person name="Han X."/>
            <person name="Huang E."/>
            <person name="Gao Y."/>
            <person name="Liu J."/>
            <person name="Shao H."/>
            <person name="Ye R."/>
            <person name="Li L."/>
            <person name="Wei W."/>
            <person name="Wang X."/>
            <person name="Wang C."/>
            <person name="Huo Q."/>
            <person name="Li W."/>
            <person name="Guo W."/>
            <person name="Chen H."/>
            <person name="Chen S."/>
            <person name="Zhou L."/>
            <person name="Zhou L."/>
            <person name="Ni X."/>
            <person name="Tian J."/>
            <person name="Zhou Y."/>
            <person name="Sheng Y."/>
            <person name="Liu T."/>
            <person name="Pan Y."/>
            <person name="Xia L."/>
            <person name="Li J."/>
            <person name="Zhao F."/>
            <person name="Cao W."/>
        </authorList>
    </citation>
    <scope>NUCLEOTIDE SEQUENCE</scope>
    <source>
        <strain evidence="5">Rsan-2018</strain>
        <tissue evidence="5">Larvae</tissue>
    </source>
</reference>
<dbReference type="GO" id="GO:0005886">
    <property type="term" value="C:plasma membrane"/>
    <property type="evidence" value="ECO:0007669"/>
    <property type="project" value="TreeGrafter"/>
</dbReference>
<dbReference type="InterPro" id="IPR008753">
    <property type="entry name" value="Peptidase_M13_N"/>
</dbReference>
<keyword evidence="3" id="KW-0472">Membrane</keyword>
<dbReference type="Proteomes" id="UP000821837">
    <property type="component" value="Chromosome 1"/>
</dbReference>
<keyword evidence="3" id="KW-1133">Transmembrane helix</keyword>
<comment type="caution">
    <text evidence="5">The sequence shown here is derived from an EMBL/GenBank/DDBJ whole genome shotgun (WGS) entry which is preliminary data.</text>
</comment>
<keyword evidence="3" id="KW-0812">Transmembrane</keyword>
<gene>
    <name evidence="5" type="ORF">HPB52_011521</name>
</gene>
<evidence type="ECO:0000313" key="6">
    <source>
        <dbReference type="Proteomes" id="UP000821837"/>
    </source>
</evidence>
<evidence type="ECO:0000313" key="5">
    <source>
        <dbReference type="EMBL" id="KAH7983374.1"/>
    </source>
</evidence>
<feature type="region of interest" description="Disordered" evidence="2">
    <location>
        <begin position="1"/>
        <end position="20"/>
    </location>
</feature>
<dbReference type="VEuPathDB" id="VectorBase:RSAN_035260"/>
<organism evidence="5 6">
    <name type="scientific">Rhipicephalus sanguineus</name>
    <name type="common">Brown dog tick</name>
    <name type="synonym">Ixodes sanguineus</name>
    <dbReference type="NCBI Taxonomy" id="34632"/>
    <lineage>
        <taxon>Eukaryota</taxon>
        <taxon>Metazoa</taxon>
        <taxon>Ecdysozoa</taxon>
        <taxon>Arthropoda</taxon>
        <taxon>Chelicerata</taxon>
        <taxon>Arachnida</taxon>
        <taxon>Acari</taxon>
        <taxon>Parasitiformes</taxon>
        <taxon>Ixodida</taxon>
        <taxon>Ixodoidea</taxon>
        <taxon>Ixodidae</taxon>
        <taxon>Rhipicephalinae</taxon>
        <taxon>Rhipicephalus</taxon>
        <taxon>Rhipicephalus</taxon>
    </lineage>
</organism>
<dbReference type="PANTHER" id="PTHR11733">
    <property type="entry name" value="ZINC METALLOPROTEASE FAMILY M13 NEPRILYSIN-RELATED"/>
    <property type="match status" value="1"/>
</dbReference>
<evidence type="ECO:0000256" key="2">
    <source>
        <dbReference type="SAM" id="MobiDB-lite"/>
    </source>
</evidence>
<dbReference type="VEuPathDB" id="VectorBase:RSAN_034925"/>
<dbReference type="AlphaFoldDB" id="A0A9D4T9M3"/>
<dbReference type="GO" id="GO:0016485">
    <property type="term" value="P:protein processing"/>
    <property type="evidence" value="ECO:0007669"/>
    <property type="project" value="TreeGrafter"/>
</dbReference>
<reference evidence="5" key="1">
    <citation type="journal article" date="2020" name="Cell">
        <title>Large-Scale Comparative Analyses of Tick Genomes Elucidate Their Genetic Diversity and Vector Capacities.</title>
        <authorList>
            <consortium name="Tick Genome and Microbiome Consortium (TIGMIC)"/>
            <person name="Jia N."/>
            <person name="Wang J."/>
            <person name="Shi W."/>
            <person name="Du L."/>
            <person name="Sun Y."/>
            <person name="Zhan W."/>
            <person name="Jiang J.F."/>
            <person name="Wang Q."/>
            <person name="Zhang B."/>
            <person name="Ji P."/>
            <person name="Bell-Sakyi L."/>
            <person name="Cui X.M."/>
            <person name="Yuan T.T."/>
            <person name="Jiang B.G."/>
            <person name="Yang W.F."/>
            <person name="Lam T.T."/>
            <person name="Chang Q.C."/>
            <person name="Ding S.J."/>
            <person name="Wang X.J."/>
            <person name="Zhu J.G."/>
            <person name="Ruan X.D."/>
            <person name="Zhao L."/>
            <person name="Wei J.T."/>
            <person name="Ye R.Z."/>
            <person name="Que T.C."/>
            <person name="Du C.H."/>
            <person name="Zhou Y.H."/>
            <person name="Cheng J.X."/>
            <person name="Dai P.F."/>
            <person name="Guo W.B."/>
            <person name="Han X.H."/>
            <person name="Huang E.J."/>
            <person name="Li L.F."/>
            <person name="Wei W."/>
            <person name="Gao Y.C."/>
            <person name="Liu J.Z."/>
            <person name="Shao H.Z."/>
            <person name="Wang X."/>
            <person name="Wang C.C."/>
            <person name="Yang T.C."/>
            <person name="Huo Q.B."/>
            <person name="Li W."/>
            <person name="Chen H.Y."/>
            <person name="Chen S.E."/>
            <person name="Zhou L.G."/>
            <person name="Ni X.B."/>
            <person name="Tian J.H."/>
            <person name="Sheng Y."/>
            <person name="Liu T."/>
            <person name="Pan Y.S."/>
            <person name="Xia L.Y."/>
            <person name="Li J."/>
            <person name="Zhao F."/>
            <person name="Cao W.C."/>
        </authorList>
    </citation>
    <scope>NUCLEOTIDE SEQUENCE</scope>
    <source>
        <strain evidence="5">Rsan-2018</strain>
    </source>
</reference>
<dbReference type="SUPFAM" id="SSF55486">
    <property type="entry name" value="Metalloproteases ('zincins'), catalytic domain"/>
    <property type="match status" value="1"/>
</dbReference>
<name>A0A9D4T9M3_RHISA</name>
<dbReference type="Gene3D" id="3.40.390.10">
    <property type="entry name" value="Collagenase (Catalytic Domain)"/>
    <property type="match status" value="1"/>
</dbReference>
<feature type="domain" description="Peptidase M13 N-terminal" evidence="4">
    <location>
        <begin position="85"/>
        <end position="445"/>
    </location>
</feature>
<comment type="similarity">
    <text evidence="1">Belongs to the peptidase M13 family.</text>
</comment>
<sequence>MSEPGETDAGAGVGVSSGPSDQAAVSASTAKRYAALLAAVSCGVAILVWLFVRLASEADAGYCGSSECDRYAVMLHNSSAPAADPCEDFYEYVCARWSGFHDSVQHVLQAEVTREAFSLLLKLDVPATNQRASHKAAKLLQTCLAVAQISRSPVEPLIRFLRHVGLLWPLPSPVVVLDLVVEMSLYWGIPVWGAFRVDTFNRDIRHRPLLVFGEAREFDEWLERKHAMLQTAQYELYLSSYLRLFGLPADRTNDTIAAIKFADSLVEENLVPFLGGEAGDDLIHMGALTGGSNLTDALNRLAYWVKENYTVGDVLRVHNIQLLSEILRLTTMTPADLLSLSSGWSVARQLGQYVSRDLAMVQYFAFEAAEESLQQDCFDFVWSFMSLSVGTPYVAHMASTELRQSVASLIRHIRDSLESSVRESSVLTRDHQESASFRLHSMKTVLFWPEGVRGERDVNRLFGDVPDLRMPVFLDNWFLARQATRNFSFSAMAEVYHFPLLSTLPLYDSGNNVLAVPVGATVFPLYSPALVPAANFGGLARTLSAALVGALFWERHQWVRGAALSLYRRRLNCLVTMYNTYQGREPTTAQGKTPNVRLIASNSDSPAPVL</sequence>